<dbReference type="PANTHER" id="PTHR33820:SF2">
    <property type="entry name" value="COILED-COIL DOMAIN-CONTAINING PROTEIN 17"/>
    <property type="match status" value="1"/>
</dbReference>
<dbReference type="InParanoid" id="I7MA40"/>
<dbReference type="EMBL" id="GG662472">
    <property type="protein sequence ID" value="EAS03666.2"/>
    <property type="molecule type" value="Genomic_DNA"/>
</dbReference>
<organism evidence="3 4">
    <name type="scientific">Tetrahymena thermophila (strain SB210)</name>
    <dbReference type="NCBI Taxonomy" id="312017"/>
    <lineage>
        <taxon>Eukaryota</taxon>
        <taxon>Sar</taxon>
        <taxon>Alveolata</taxon>
        <taxon>Ciliophora</taxon>
        <taxon>Intramacronucleata</taxon>
        <taxon>Oligohymenophorea</taxon>
        <taxon>Hymenostomatida</taxon>
        <taxon>Tetrahymenina</taxon>
        <taxon>Tetrahymenidae</taxon>
        <taxon>Tetrahymena</taxon>
    </lineage>
</organism>
<evidence type="ECO:0000313" key="4">
    <source>
        <dbReference type="Proteomes" id="UP000009168"/>
    </source>
</evidence>
<sequence length="1694" mass="195759">MIPNQILSQSLLREVNKPDNEGPFSKPTIPQPSFQERDIISRLKNEDKLFESMKFKNAPTNIQKMNDLMDLKRKKDIKPTAEDEDYQKLLKQLEYATAKNAQYKQDMNMIDAALEQLDPKKKILIGTDIDKKFAYESLRSKRMQIREKEQIFLDQLQQFHDYYSLNERNRIEKGIVNEDFLKSKKDKIRDLKLMHEQLDYDKTNFLDQFDKIRSGYSLKAQPYFTAVGASTLGLGGNPSYLAVDYDLGRVRDKLQDESRRIERMKQDNMYYYTRNHLPVDPEEAFGSNKINFNKEVKYLMDTNKYAPSTEEKYQKLKLIRENLEKLGAEKGLNFSKVKLQFIEETPENIQEYQQTIRDIENLRSDYIQSGGTDPEFLLNLQNLEQFYKQTRFNPINKDILRQQQGLPVSNVDPPGFYYNSTVNGGNQLNSSQLYNQSAVMQNSSLVQGRQFPGMQPQVALNQSLVDPQEFNKDEQSITNHPIYEYLPESFKKQVVEMEQKNKNMKYDLSSVHMPPIIDIPTSLVDPSALKKSSVGGDTDYGTEEQMLNYVRGQEAELLLNMSRLNPNQVEYSAKHSQFLQVQQIKSSLERSILDKKVQSALKGANQSMNQSVLGNVSIVNGGTSESMNLAHLSRASTMYSPNEGFMLRFDWIGSLPINYSKIKVNFGIFRKGDNFFPYRDTTLFQTEQETYRSNKCIMLQKEVIRDVQPFPDTVLYIEFWGFQNAGEGILTKPEVIGWSMHEIFDYNGNISPGKFRLPFYSKVFQPNEIFNEGLPYMSNSALFIRVCLPMDPYFDVDSTILLQNEYRVQDLHQRKKKILKLDENSQYIPDVSNRYLYGGYPMNDSNIQQAAPYKNISYPDGNQSSWQNQDQSTMAPNISKPSIVVKDENQKVSDFSQFGPQNPNKSQQNILIPNQQNNSSQMPKSSFQIKSPQGSNAPTKRNLSIAPSNISESNKYPSSTSIEIPGTSKLDPPKSLRIRLLKLQNVKTEVSSIQIRSVIFQKNEILLTKNKNPSADNVKLDKLQVNKNQELQMNVQMDQDIDWKDLLQKYSKRDLEKILFYCAIFKSVVGKEDELLGWLVWPIFKIDNDYKMVNAGIFTTNIFKKPAQKPPFGEKKEKSEIQMQFEIEAVGAQGGDTKNLLSLASSKQINLGDDDEDKQSQFNPQSTKVIEQPKYDNKKKLVIDLHSLSKYLLTKNDLQYKIEVVKDSQPIADENGHKCIEQQDIRITDKGKEKWKFDQEQKFEIGQINLMNNFTDNSHSKGFIIISVLTKGKGDLIGLVKVPLFQNNSTNLNEGRNKTELVKIEKNGTEKPQKYILDYSINYINIDEANQKVYDPNKGIRVKLHELSNYREKYDVTYQFHAMIGKEKLKNNFGQPCEVFGQDFIARDEKKKNVMLDENFFVHLDLGKIQDFYRKELDEIYILFEIVIDKSVQGTKDNEEDFAWYAHPLFIDSKPNLGRFNVQLYKLPKELDNQPINPLKMKKMLIKFDFEIIEQTGDNENQSAPQSNVQPDRKSNRNPTVNINELNNQSKINNNPDSNKFNIFIGSINKIKFKQKVQSKLAIIFKDDIFKNDNGQPTSFTGEFTQPMGDSIQFDEEYDIDLDLQVLKAKYPKQLDQFYFFVNFIDEKSKSVLWFSGNIFKDGDLRAGDFTENLYEPPIIAKLSQGTKNAKKSTSQIEYRVAKGFGEDSGYEEN</sequence>
<dbReference type="eggNOG" id="ENOG502SK89">
    <property type="taxonomic scope" value="Eukaryota"/>
</dbReference>
<accession>I7MA40</accession>
<protein>
    <submittedName>
        <fullName evidence="3">Uncharacterized protein</fullName>
    </submittedName>
</protein>
<dbReference type="KEGG" id="tet:TTHERM_00473280"/>
<feature type="compositionally biased region" description="Polar residues" evidence="2">
    <location>
        <begin position="922"/>
        <end position="962"/>
    </location>
</feature>
<dbReference type="InterPro" id="IPR038800">
    <property type="entry name" value="CCDC17"/>
</dbReference>
<feature type="region of interest" description="Disordered" evidence="2">
    <location>
        <begin position="1497"/>
        <end position="1533"/>
    </location>
</feature>
<keyword evidence="1" id="KW-0175">Coiled coil</keyword>
<feature type="compositionally biased region" description="Polar residues" evidence="2">
    <location>
        <begin position="1497"/>
        <end position="1510"/>
    </location>
</feature>
<evidence type="ECO:0000313" key="3">
    <source>
        <dbReference type="EMBL" id="EAS03666.2"/>
    </source>
</evidence>
<feature type="region of interest" description="Disordered" evidence="2">
    <location>
        <begin position="854"/>
        <end position="875"/>
    </location>
</feature>
<dbReference type="PANTHER" id="PTHR33820">
    <property type="entry name" value="COILED-COIL DOMAIN-CONTAINING PROTEIN 17"/>
    <property type="match status" value="1"/>
</dbReference>
<reference evidence="4" key="1">
    <citation type="journal article" date="2006" name="PLoS Biol.">
        <title>Macronuclear genome sequence of the ciliate Tetrahymena thermophila, a model eukaryote.</title>
        <authorList>
            <person name="Eisen J.A."/>
            <person name="Coyne R.S."/>
            <person name="Wu M."/>
            <person name="Wu D."/>
            <person name="Thiagarajan M."/>
            <person name="Wortman J.R."/>
            <person name="Badger J.H."/>
            <person name="Ren Q."/>
            <person name="Amedeo P."/>
            <person name="Jones K.M."/>
            <person name="Tallon L.J."/>
            <person name="Delcher A.L."/>
            <person name="Salzberg S.L."/>
            <person name="Silva J.C."/>
            <person name="Haas B.J."/>
            <person name="Majoros W.H."/>
            <person name="Farzad M."/>
            <person name="Carlton J.M."/>
            <person name="Smith R.K. Jr."/>
            <person name="Garg J."/>
            <person name="Pearlman R.E."/>
            <person name="Karrer K.M."/>
            <person name="Sun L."/>
            <person name="Manning G."/>
            <person name="Elde N.C."/>
            <person name="Turkewitz A.P."/>
            <person name="Asai D.J."/>
            <person name="Wilkes D.E."/>
            <person name="Wang Y."/>
            <person name="Cai H."/>
            <person name="Collins K."/>
            <person name="Stewart B.A."/>
            <person name="Lee S.R."/>
            <person name="Wilamowska K."/>
            <person name="Weinberg Z."/>
            <person name="Ruzzo W.L."/>
            <person name="Wloga D."/>
            <person name="Gaertig J."/>
            <person name="Frankel J."/>
            <person name="Tsao C.-C."/>
            <person name="Gorovsky M.A."/>
            <person name="Keeling P.J."/>
            <person name="Waller R.F."/>
            <person name="Patron N.J."/>
            <person name="Cherry J.M."/>
            <person name="Stover N.A."/>
            <person name="Krieger C.J."/>
            <person name="del Toro C."/>
            <person name="Ryder H.F."/>
            <person name="Williamson S.C."/>
            <person name="Barbeau R.A."/>
            <person name="Hamilton E.P."/>
            <person name="Orias E."/>
        </authorList>
    </citation>
    <scope>NUCLEOTIDE SEQUENCE [LARGE SCALE GENOMIC DNA]</scope>
    <source>
        <strain evidence="4">SB210</strain>
    </source>
</reference>
<dbReference type="GeneID" id="7832470"/>
<feature type="compositionally biased region" description="Polar residues" evidence="2">
    <location>
        <begin position="1517"/>
        <end position="1533"/>
    </location>
</feature>
<feature type="compositionally biased region" description="Polar residues" evidence="2">
    <location>
        <begin position="860"/>
        <end position="875"/>
    </location>
</feature>
<proteinExistence type="predicted"/>
<dbReference type="RefSeq" id="XP_001023911.2">
    <property type="nucleotide sequence ID" value="XM_001023911.2"/>
</dbReference>
<evidence type="ECO:0000256" key="2">
    <source>
        <dbReference type="SAM" id="MobiDB-lite"/>
    </source>
</evidence>
<evidence type="ECO:0000256" key="1">
    <source>
        <dbReference type="SAM" id="Coils"/>
    </source>
</evidence>
<feature type="coiled-coil region" evidence="1">
    <location>
        <begin position="342"/>
        <end position="369"/>
    </location>
</feature>
<dbReference type="OrthoDB" id="289416at2759"/>
<keyword evidence="4" id="KW-1185">Reference proteome</keyword>
<dbReference type="Proteomes" id="UP000009168">
    <property type="component" value="Unassembled WGS sequence"/>
</dbReference>
<gene>
    <name evidence="3" type="ORF">TTHERM_00473280</name>
</gene>
<name>I7MA40_TETTS</name>
<feature type="region of interest" description="Disordered" evidence="2">
    <location>
        <begin position="915"/>
        <end position="969"/>
    </location>
</feature>